<gene>
    <name evidence="9" type="ORF">JIN84_16530</name>
</gene>
<evidence type="ECO:0000313" key="9">
    <source>
        <dbReference type="EMBL" id="MBK1817228.1"/>
    </source>
</evidence>
<feature type="domain" description="Major facilitator superfamily (MFS) profile" evidence="8">
    <location>
        <begin position="23"/>
        <end position="478"/>
    </location>
</feature>
<evidence type="ECO:0000256" key="3">
    <source>
        <dbReference type="ARBA" id="ARBA00022692"/>
    </source>
</evidence>
<feature type="transmembrane region" description="Helical" evidence="7">
    <location>
        <begin position="307"/>
        <end position="327"/>
    </location>
</feature>
<evidence type="ECO:0000256" key="5">
    <source>
        <dbReference type="ARBA" id="ARBA00023063"/>
    </source>
</evidence>
<keyword evidence="3 7" id="KW-0812">Transmembrane</keyword>
<evidence type="ECO:0000256" key="6">
    <source>
        <dbReference type="ARBA" id="ARBA00023136"/>
    </source>
</evidence>
<name>A0A934R778_9BACT</name>
<dbReference type="PROSITE" id="PS50850">
    <property type="entry name" value="MFS"/>
    <property type="match status" value="1"/>
</dbReference>
<feature type="transmembrane region" description="Helical" evidence="7">
    <location>
        <begin position="87"/>
        <end position="106"/>
    </location>
</feature>
<dbReference type="AlphaFoldDB" id="A0A934R778"/>
<dbReference type="InterPro" id="IPR044772">
    <property type="entry name" value="NO3_transporter"/>
</dbReference>
<protein>
    <submittedName>
        <fullName evidence="9">MFS transporter</fullName>
    </submittedName>
</protein>
<dbReference type="SUPFAM" id="SSF103473">
    <property type="entry name" value="MFS general substrate transporter"/>
    <property type="match status" value="1"/>
</dbReference>
<keyword evidence="5" id="KW-0534">Nitrate assimilation</keyword>
<dbReference type="Proteomes" id="UP000600139">
    <property type="component" value="Unassembled WGS sequence"/>
</dbReference>
<dbReference type="PANTHER" id="PTHR23515">
    <property type="entry name" value="HIGH-AFFINITY NITRATE TRANSPORTER 2.3"/>
    <property type="match status" value="1"/>
</dbReference>
<feature type="transmembrane region" description="Helical" evidence="7">
    <location>
        <begin position="61"/>
        <end position="81"/>
    </location>
</feature>
<feature type="transmembrane region" description="Helical" evidence="7">
    <location>
        <begin position="150"/>
        <end position="173"/>
    </location>
</feature>
<dbReference type="InterPro" id="IPR020846">
    <property type="entry name" value="MFS_dom"/>
</dbReference>
<dbReference type="GO" id="GO:0016020">
    <property type="term" value="C:membrane"/>
    <property type="evidence" value="ECO:0007669"/>
    <property type="project" value="UniProtKB-SubCell"/>
</dbReference>
<dbReference type="GO" id="GO:0015112">
    <property type="term" value="F:nitrate transmembrane transporter activity"/>
    <property type="evidence" value="ECO:0007669"/>
    <property type="project" value="InterPro"/>
</dbReference>
<feature type="transmembrane region" description="Helical" evidence="7">
    <location>
        <begin position="368"/>
        <end position="386"/>
    </location>
</feature>
<accession>A0A934R778</accession>
<keyword evidence="10" id="KW-1185">Reference proteome</keyword>
<feature type="transmembrane region" description="Helical" evidence="7">
    <location>
        <begin position="392"/>
        <end position="416"/>
    </location>
</feature>
<evidence type="ECO:0000256" key="1">
    <source>
        <dbReference type="ARBA" id="ARBA00004141"/>
    </source>
</evidence>
<evidence type="ECO:0000256" key="2">
    <source>
        <dbReference type="ARBA" id="ARBA00008432"/>
    </source>
</evidence>
<evidence type="ECO:0000313" key="10">
    <source>
        <dbReference type="Proteomes" id="UP000600139"/>
    </source>
</evidence>
<sequence length="495" mass="53383">MSSFARNNGQLNLLDFKAPAIRTLHTTWFAFFMTFVLWFAHAPFKGALVKTFSMTDAQWKALLILNVALTIPARIVIGILVDKFGPRITFSLLLMISGVLCTFFALSRSFEMLALTRFLMGFAGAGFVIGIRLVGEWFPARQVGLAEGIYGGWGNFGSAAAAIVLPTVALIYGGEEGWRYAFMSAGAFAFLYGIFFYRVIRNTPKGATYFKPKKSGGLEVSTPRDFVFLLVMNLPMFGALAALAWKLSPAGVKLLPYAAVNAIYGVLFVLFLVQAWQIYRVNAEMLKAGGVPEFQRYPFKQVAILNINYLITFGSELAVVSMLPGFFADTFGLSPIKAGLISAGFATITVAARPGGGWISDKFGRRKTMLVVLAGLAIGYLLISRIDSTWPLALAVAATIGCGLFVHMGTGAVFAMVPLIQRRMTGQIAGMTGAYGNVGGVIFLTIYSFVSTPTFFMVIAASSVLGLVASCFLSEPKGHISEVAEDGSVQLIEVA</sequence>
<dbReference type="InterPro" id="IPR011701">
    <property type="entry name" value="MFS"/>
</dbReference>
<dbReference type="RefSeq" id="WP_200352176.1">
    <property type="nucleotide sequence ID" value="NZ_BAABHZ010000001.1"/>
</dbReference>
<feature type="transmembrane region" description="Helical" evidence="7">
    <location>
        <begin position="118"/>
        <end position="138"/>
    </location>
</feature>
<feature type="transmembrane region" description="Helical" evidence="7">
    <location>
        <begin position="20"/>
        <end position="40"/>
    </location>
</feature>
<dbReference type="EMBL" id="JAENIK010000012">
    <property type="protein sequence ID" value="MBK1817228.1"/>
    <property type="molecule type" value="Genomic_DNA"/>
</dbReference>
<dbReference type="GO" id="GO:0042128">
    <property type="term" value="P:nitrate assimilation"/>
    <property type="evidence" value="ECO:0007669"/>
    <property type="project" value="UniProtKB-KW"/>
</dbReference>
<comment type="subcellular location">
    <subcellularLocation>
        <location evidence="1">Membrane</location>
        <topology evidence="1">Multi-pass membrane protein</topology>
    </subcellularLocation>
</comment>
<keyword evidence="4 7" id="KW-1133">Transmembrane helix</keyword>
<evidence type="ECO:0000256" key="7">
    <source>
        <dbReference type="SAM" id="Phobius"/>
    </source>
</evidence>
<comment type="caution">
    <text evidence="9">The sequence shown here is derived from an EMBL/GenBank/DDBJ whole genome shotgun (WGS) entry which is preliminary data.</text>
</comment>
<comment type="similarity">
    <text evidence="2">Belongs to the major facilitator superfamily. Nitrate/nitrite porter (TC 2.A.1.8) family.</text>
</comment>
<feature type="transmembrane region" description="Helical" evidence="7">
    <location>
        <begin position="428"/>
        <end position="449"/>
    </location>
</feature>
<organism evidence="9 10">
    <name type="scientific">Luteolibacter yonseiensis</name>
    <dbReference type="NCBI Taxonomy" id="1144680"/>
    <lineage>
        <taxon>Bacteria</taxon>
        <taxon>Pseudomonadati</taxon>
        <taxon>Verrucomicrobiota</taxon>
        <taxon>Verrucomicrobiia</taxon>
        <taxon>Verrucomicrobiales</taxon>
        <taxon>Verrucomicrobiaceae</taxon>
        <taxon>Luteolibacter</taxon>
    </lineage>
</organism>
<dbReference type="InterPro" id="IPR036259">
    <property type="entry name" value="MFS_trans_sf"/>
</dbReference>
<feature type="transmembrane region" description="Helical" evidence="7">
    <location>
        <begin position="226"/>
        <end position="245"/>
    </location>
</feature>
<feature type="transmembrane region" description="Helical" evidence="7">
    <location>
        <begin position="180"/>
        <end position="200"/>
    </location>
</feature>
<evidence type="ECO:0000259" key="8">
    <source>
        <dbReference type="PROSITE" id="PS50850"/>
    </source>
</evidence>
<reference evidence="9" key="1">
    <citation type="submission" date="2021-01" db="EMBL/GenBank/DDBJ databases">
        <title>Modified the classification status of verrucomicrobia.</title>
        <authorList>
            <person name="Feng X."/>
        </authorList>
    </citation>
    <scope>NUCLEOTIDE SEQUENCE</scope>
    <source>
        <strain evidence="9">JCM 18052</strain>
    </source>
</reference>
<dbReference type="Gene3D" id="1.20.1250.20">
    <property type="entry name" value="MFS general substrate transporter like domains"/>
    <property type="match status" value="2"/>
</dbReference>
<feature type="transmembrane region" description="Helical" evidence="7">
    <location>
        <begin position="257"/>
        <end position="279"/>
    </location>
</feature>
<dbReference type="Pfam" id="PF07690">
    <property type="entry name" value="MFS_1"/>
    <property type="match status" value="2"/>
</dbReference>
<proteinExistence type="inferred from homology"/>
<evidence type="ECO:0000256" key="4">
    <source>
        <dbReference type="ARBA" id="ARBA00022989"/>
    </source>
</evidence>
<keyword evidence="6 7" id="KW-0472">Membrane</keyword>